<dbReference type="RefSeq" id="WP_202091068.1">
    <property type="nucleotide sequence ID" value="NZ_JAELVM010000002.1"/>
</dbReference>
<evidence type="ECO:0000313" key="2">
    <source>
        <dbReference type="Proteomes" id="UP000661696"/>
    </source>
</evidence>
<name>A0ABS1QFM4_9FLAO</name>
<dbReference type="InterPro" id="IPR011990">
    <property type="entry name" value="TPR-like_helical_dom_sf"/>
</dbReference>
<proteinExistence type="predicted"/>
<comment type="caution">
    <text evidence="1">The sequence shown here is derived from an EMBL/GenBank/DDBJ whole genome shotgun (WGS) entry which is preliminary data.</text>
</comment>
<dbReference type="SUPFAM" id="SSF48452">
    <property type="entry name" value="TPR-like"/>
    <property type="match status" value="1"/>
</dbReference>
<evidence type="ECO:0000313" key="1">
    <source>
        <dbReference type="EMBL" id="MBL1221388.1"/>
    </source>
</evidence>
<protein>
    <recommendedName>
        <fullName evidence="3">Tetratricopeptide repeat protein</fullName>
    </recommendedName>
</protein>
<keyword evidence="2" id="KW-1185">Reference proteome</keyword>
<sequence>MTLTKSKYYFEALDNYPYSLPDCLEALNYALSYDPEDADSLCLMGRIYSEMLTDYEKAKIYFEEAMQCNVANLNTPQYYIKCLLDNEDLDEAEKLINYALKIKGIDTARILIQKSLLFEIRLEYKKAFGPLKEAKKYSYNQAMVDFLKNRKKFIKGKITKTKTKKKK</sequence>
<gene>
    <name evidence="1" type="ORF">JET18_11085</name>
</gene>
<dbReference type="Gene3D" id="1.25.40.10">
    <property type="entry name" value="Tetratricopeptide repeat domain"/>
    <property type="match status" value="1"/>
</dbReference>
<reference evidence="1 2" key="1">
    <citation type="submission" date="2020-12" db="EMBL/GenBank/DDBJ databases">
        <title>Chryseobacterium endoalhailicus sp. nov., isolated from seed of leguminous plant.</title>
        <authorList>
            <person name="Zhang X."/>
        </authorList>
    </citation>
    <scope>NUCLEOTIDE SEQUENCE [LARGE SCALE GENOMIC DNA]</scope>
    <source>
        <strain evidence="1 2">L7</strain>
    </source>
</reference>
<dbReference type="EMBL" id="JAELVM010000002">
    <property type="protein sequence ID" value="MBL1221388.1"/>
    <property type="molecule type" value="Genomic_DNA"/>
</dbReference>
<organism evidence="1 2">
    <name type="scientific">Chryseobacterium endalhagicum</name>
    <dbReference type="NCBI Taxonomy" id="2797638"/>
    <lineage>
        <taxon>Bacteria</taxon>
        <taxon>Pseudomonadati</taxon>
        <taxon>Bacteroidota</taxon>
        <taxon>Flavobacteriia</taxon>
        <taxon>Flavobacteriales</taxon>
        <taxon>Weeksellaceae</taxon>
        <taxon>Chryseobacterium group</taxon>
        <taxon>Chryseobacterium</taxon>
    </lineage>
</organism>
<evidence type="ECO:0008006" key="3">
    <source>
        <dbReference type="Google" id="ProtNLM"/>
    </source>
</evidence>
<dbReference type="Proteomes" id="UP000661696">
    <property type="component" value="Unassembled WGS sequence"/>
</dbReference>
<accession>A0ABS1QFM4</accession>